<evidence type="ECO:0000313" key="2">
    <source>
        <dbReference type="Proteomes" id="UP001500902"/>
    </source>
</evidence>
<protein>
    <submittedName>
        <fullName evidence="1">Uncharacterized protein</fullName>
    </submittedName>
</protein>
<keyword evidence="2" id="KW-1185">Reference proteome</keyword>
<accession>A0ABP7BT27</accession>
<name>A0ABP7BT27_9ACTN</name>
<evidence type="ECO:0000313" key="1">
    <source>
        <dbReference type="EMBL" id="GAA3667581.1"/>
    </source>
</evidence>
<organism evidence="1 2">
    <name type="scientific">Nonomuraea antimicrobica</name>
    <dbReference type="NCBI Taxonomy" id="561173"/>
    <lineage>
        <taxon>Bacteria</taxon>
        <taxon>Bacillati</taxon>
        <taxon>Actinomycetota</taxon>
        <taxon>Actinomycetes</taxon>
        <taxon>Streptosporangiales</taxon>
        <taxon>Streptosporangiaceae</taxon>
        <taxon>Nonomuraea</taxon>
    </lineage>
</organism>
<gene>
    <name evidence="1" type="ORF">GCM10022224_034770</name>
</gene>
<dbReference type="Proteomes" id="UP001500902">
    <property type="component" value="Unassembled WGS sequence"/>
</dbReference>
<dbReference type="EMBL" id="BAAAZP010000067">
    <property type="protein sequence ID" value="GAA3667581.1"/>
    <property type="molecule type" value="Genomic_DNA"/>
</dbReference>
<reference evidence="2" key="1">
    <citation type="journal article" date="2019" name="Int. J. Syst. Evol. Microbiol.">
        <title>The Global Catalogue of Microorganisms (GCM) 10K type strain sequencing project: providing services to taxonomists for standard genome sequencing and annotation.</title>
        <authorList>
            <consortium name="The Broad Institute Genomics Platform"/>
            <consortium name="The Broad Institute Genome Sequencing Center for Infectious Disease"/>
            <person name="Wu L."/>
            <person name="Ma J."/>
        </authorList>
    </citation>
    <scope>NUCLEOTIDE SEQUENCE [LARGE SCALE GENOMIC DNA]</scope>
    <source>
        <strain evidence="2">JCM 16904</strain>
    </source>
</reference>
<sequence length="91" mass="9828">MRSWLRTLRLDVLVAGKPTRITLDCDPELAAFVSGTILTADTLEHLLEADDDGLRVVTHAVGATDRPNRTGDITGKAADCMNLNNPLTNRG</sequence>
<proteinExistence type="predicted"/>
<comment type="caution">
    <text evidence="1">The sequence shown here is derived from an EMBL/GenBank/DDBJ whole genome shotgun (WGS) entry which is preliminary data.</text>
</comment>